<evidence type="ECO:0000256" key="1">
    <source>
        <dbReference type="SAM" id="MobiDB-lite"/>
    </source>
</evidence>
<gene>
    <name evidence="2" type="ORF">TRFO_40891</name>
</gene>
<proteinExistence type="predicted"/>
<dbReference type="GeneID" id="94848164"/>
<organism evidence="2 3">
    <name type="scientific">Tritrichomonas foetus</name>
    <dbReference type="NCBI Taxonomy" id="1144522"/>
    <lineage>
        <taxon>Eukaryota</taxon>
        <taxon>Metamonada</taxon>
        <taxon>Parabasalia</taxon>
        <taxon>Tritrichomonadida</taxon>
        <taxon>Tritrichomonadidae</taxon>
        <taxon>Tritrichomonas</taxon>
    </lineage>
</organism>
<protein>
    <submittedName>
        <fullName evidence="2">Uncharacterized protein</fullName>
    </submittedName>
</protein>
<feature type="compositionally biased region" description="Basic residues" evidence="1">
    <location>
        <begin position="1"/>
        <end position="12"/>
    </location>
</feature>
<dbReference type="RefSeq" id="XP_068345941.1">
    <property type="nucleotide sequence ID" value="XM_068513460.1"/>
</dbReference>
<name>A0A1J4J6K1_9EUKA</name>
<dbReference type="AlphaFoldDB" id="A0A1J4J6K1"/>
<sequence>METRAQKAKRLAKQAEKAEEAAEKAAEEAAVAPSAPAKRKGRPRKVRKTNVQKREKHDAQYYIDKYTKKYGMSAAKKDGLYTIKKTVYKYKKDADGKYVKSKKTGKRKKVAAKTVHYHFNPQLHKWMVKVPAHKVPAHTIKAHWQVLNKTPRRLFQKR</sequence>
<comment type="caution">
    <text evidence="2">The sequence shown here is derived from an EMBL/GenBank/DDBJ whole genome shotgun (WGS) entry which is preliminary data.</text>
</comment>
<dbReference type="VEuPathDB" id="TrichDB:TRFO_40891"/>
<feature type="region of interest" description="Disordered" evidence="1">
    <location>
        <begin position="1"/>
        <end position="57"/>
    </location>
</feature>
<evidence type="ECO:0000313" key="3">
    <source>
        <dbReference type="Proteomes" id="UP000179807"/>
    </source>
</evidence>
<evidence type="ECO:0000313" key="2">
    <source>
        <dbReference type="EMBL" id="OHS92804.1"/>
    </source>
</evidence>
<accession>A0A1J4J6K1</accession>
<dbReference type="EMBL" id="MLAK01001466">
    <property type="protein sequence ID" value="OHS92804.1"/>
    <property type="molecule type" value="Genomic_DNA"/>
</dbReference>
<dbReference type="Proteomes" id="UP000179807">
    <property type="component" value="Unassembled WGS sequence"/>
</dbReference>
<feature type="compositionally biased region" description="Basic and acidic residues" evidence="1">
    <location>
        <begin position="13"/>
        <end position="27"/>
    </location>
</feature>
<feature type="compositionally biased region" description="Basic residues" evidence="1">
    <location>
        <begin position="37"/>
        <end position="51"/>
    </location>
</feature>
<reference evidence="2" key="1">
    <citation type="submission" date="2016-10" db="EMBL/GenBank/DDBJ databases">
        <authorList>
            <person name="Benchimol M."/>
            <person name="Almeida L.G."/>
            <person name="Vasconcelos A.T."/>
            <person name="Perreira-Neves A."/>
            <person name="Rosa I.A."/>
            <person name="Tasca T."/>
            <person name="Bogo M.R."/>
            <person name="de Souza W."/>
        </authorList>
    </citation>
    <scope>NUCLEOTIDE SEQUENCE [LARGE SCALE GENOMIC DNA]</scope>
    <source>
        <strain evidence="2">K</strain>
    </source>
</reference>
<keyword evidence="3" id="KW-1185">Reference proteome</keyword>